<feature type="transmembrane region" description="Helical" evidence="1">
    <location>
        <begin position="51"/>
        <end position="82"/>
    </location>
</feature>
<dbReference type="AlphaFoldDB" id="A0A9D2P491"/>
<comment type="caution">
    <text evidence="2">The sequence shown here is derived from an EMBL/GenBank/DDBJ whole genome shotgun (WGS) entry which is preliminary data.</text>
</comment>
<evidence type="ECO:0000313" key="3">
    <source>
        <dbReference type="Proteomes" id="UP000823895"/>
    </source>
</evidence>
<evidence type="ECO:0000256" key="1">
    <source>
        <dbReference type="SAM" id="Phobius"/>
    </source>
</evidence>
<gene>
    <name evidence="2" type="ORF">H9756_09380</name>
</gene>
<evidence type="ECO:0008006" key="4">
    <source>
        <dbReference type="Google" id="ProtNLM"/>
    </source>
</evidence>
<keyword evidence="1" id="KW-0812">Transmembrane</keyword>
<sequence>MGTASLVLGIISMVIGTLAGGGFNWVGVIVGIIGIVLGIEGKKKPEQAGMAQAGFICSIVGVVLCLLTYIACVACVGCLALIV</sequence>
<keyword evidence="1" id="KW-0472">Membrane</keyword>
<accession>A0A9D2P491</accession>
<proteinExistence type="predicted"/>
<keyword evidence="1" id="KW-1133">Transmembrane helix</keyword>
<protein>
    <recommendedName>
        <fullName evidence="4">DUF4190 domain-containing protein</fullName>
    </recommendedName>
</protein>
<reference evidence="2" key="1">
    <citation type="journal article" date="2021" name="PeerJ">
        <title>Extensive microbial diversity within the chicken gut microbiome revealed by metagenomics and culture.</title>
        <authorList>
            <person name="Gilroy R."/>
            <person name="Ravi A."/>
            <person name="Getino M."/>
            <person name="Pursley I."/>
            <person name="Horton D.L."/>
            <person name="Alikhan N.F."/>
            <person name="Baker D."/>
            <person name="Gharbi K."/>
            <person name="Hall N."/>
            <person name="Watson M."/>
            <person name="Adriaenssens E.M."/>
            <person name="Foster-Nyarko E."/>
            <person name="Jarju S."/>
            <person name="Secka A."/>
            <person name="Antonio M."/>
            <person name="Oren A."/>
            <person name="Chaudhuri R.R."/>
            <person name="La Ragione R."/>
            <person name="Hildebrand F."/>
            <person name="Pallen M.J."/>
        </authorList>
    </citation>
    <scope>NUCLEOTIDE SEQUENCE</scope>
    <source>
        <strain evidence="2">CHK165-2605</strain>
    </source>
</reference>
<dbReference type="EMBL" id="DWWI01000196">
    <property type="protein sequence ID" value="HJC43870.1"/>
    <property type="molecule type" value="Genomic_DNA"/>
</dbReference>
<evidence type="ECO:0000313" key="2">
    <source>
        <dbReference type="EMBL" id="HJC43870.1"/>
    </source>
</evidence>
<name>A0A9D2P491_9FIRM</name>
<organism evidence="2 3">
    <name type="scientific">Candidatus Mediterraneibacter gallistercoris</name>
    <dbReference type="NCBI Taxonomy" id="2838671"/>
    <lineage>
        <taxon>Bacteria</taxon>
        <taxon>Bacillati</taxon>
        <taxon>Bacillota</taxon>
        <taxon>Clostridia</taxon>
        <taxon>Lachnospirales</taxon>
        <taxon>Lachnospiraceae</taxon>
        <taxon>Mediterraneibacter</taxon>
    </lineage>
</organism>
<feature type="transmembrane region" description="Helical" evidence="1">
    <location>
        <begin position="6"/>
        <end position="39"/>
    </location>
</feature>
<reference evidence="2" key="2">
    <citation type="submission" date="2021-04" db="EMBL/GenBank/DDBJ databases">
        <authorList>
            <person name="Gilroy R."/>
        </authorList>
    </citation>
    <scope>NUCLEOTIDE SEQUENCE</scope>
    <source>
        <strain evidence="2">CHK165-2605</strain>
    </source>
</reference>
<dbReference type="Proteomes" id="UP000823895">
    <property type="component" value="Unassembled WGS sequence"/>
</dbReference>